<protein>
    <submittedName>
        <fullName evidence="1">Uncharacterized protein</fullName>
    </submittedName>
</protein>
<evidence type="ECO:0000313" key="1">
    <source>
        <dbReference type="EMBL" id="TNL94357.1"/>
    </source>
</evidence>
<proteinExistence type="predicted"/>
<keyword evidence="2" id="KW-1185">Reference proteome</keyword>
<accession>A0A5C4U2S8</accession>
<gene>
    <name evidence="1" type="ORF">FHE74_10485</name>
</gene>
<dbReference type="AlphaFoldDB" id="A0A5C4U2S8"/>
<organism evidence="1 2">
    <name type="scientific">Corynebacterium tapiri</name>
    <dbReference type="NCBI Taxonomy" id="1448266"/>
    <lineage>
        <taxon>Bacteria</taxon>
        <taxon>Bacillati</taxon>
        <taxon>Actinomycetota</taxon>
        <taxon>Actinomycetes</taxon>
        <taxon>Mycobacteriales</taxon>
        <taxon>Corynebacteriaceae</taxon>
        <taxon>Corynebacterium</taxon>
    </lineage>
</organism>
<dbReference type="Proteomes" id="UP000312032">
    <property type="component" value="Unassembled WGS sequence"/>
</dbReference>
<dbReference type="EMBL" id="VDHJ01000026">
    <property type="protein sequence ID" value="TNL94357.1"/>
    <property type="molecule type" value="Genomic_DNA"/>
</dbReference>
<sequence>MRSLMLKRASGVRVLSRHVTVRRVGLSGSVVLRVVQQPAVIGVRVLMIKSWNKRAPRQRSRLMLMTRRRVLQLNFCAPSHAAFVREVARS</sequence>
<name>A0A5C4U2S8_9CORY</name>
<evidence type="ECO:0000313" key="2">
    <source>
        <dbReference type="Proteomes" id="UP000312032"/>
    </source>
</evidence>
<dbReference type="RefSeq" id="WP_139466459.1">
    <property type="nucleotide sequence ID" value="NZ_VDHJ01000026.1"/>
</dbReference>
<reference evidence="1 2" key="1">
    <citation type="submission" date="2019-06" db="EMBL/GenBank/DDBJ databases">
        <authorList>
            <person name="Li J."/>
        </authorList>
    </citation>
    <scope>NUCLEOTIDE SEQUENCE [LARGE SCALE GENOMIC DNA]</scope>
    <source>
        <strain evidence="1 2">LMG 28165</strain>
    </source>
</reference>
<comment type="caution">
    <text evidence="1">The sequence shown here is derived from an EMBL/GenBank/DDBJ whole genome shotgun (WGS) entry which is preliminary data.</text>
</comment>